<dbReference type="PANTHER" id="PTHR30461:SF23">
    <property type="entry name" value="DNA RECOMBINASE-RELATED"/>
    <property type="match status" value="1"/>
</dbReference>
<dbReference type="EMBL" id="QSEP01000058">
    <property type="protein sequence ID" value="RGZ81971.1"/>
    <property type="molecule type" value="Genomic_DNA"/>
</dbReference>
<feature type="domain" description="Recombinase" evidence="3">
    <location>
        <begin position="172"/>
        <end position="316"/>
    </location>
</feature>
<dbReference type="InterPro" id="IPR006119">
    <property type="entry name" value="Resolv_N"/>
</dbReference>
<sequence>MFRLANGLYLRLSIADGDLGKENKDESNSIDNQRLLLVNFITDREDMSDEYIEYVDDGYSGTNFDRPAFKKMIEDAKAGKIDTVIVKDFSRFGRDYIGVGDYLEQVFPLLGIRFISLNNNYDSKEYIGKTMGLDMAINNLVNNLYSKDISKKLKSALKVKWKNGKWTGSKPPFGYLKDEEHGCWKIDPVAGKYVRMIFDKAMEGCNTSQICYYMNEQKMPTPGKYNQMNGLLRQGNYKMPDKEVVWDTGMIRTILGRFEYTGALVMGRRHTVAVGSKVTRKTAERDVVIRKNINPPIITEEEYEVASASIMFMTKPEYRGAKDFLLKGKVRCGNCHRSLAYTDGGIHPKVYCPHKAQAGRYSHCSEDAYPVSVIEGHIWYSLKRILRILDSVQRESEEKYTDNSFTGKRQQRVLESELKKLKNERIHQYEAYAEGVLSREKYITVKKQLTEKIEKIQSEQKALASVIIEEERYRSRIRTAVQQLEVQIERGKLTKEIIDTMIDTVYVYDKKRIEVILRFDDVLQKVISEYMEGAKGA</sequence>
<reference evidence="4 5" key="1">
    <citation type="submission" date="2018-08" db="EMBL/GenBank/DDBJ databases">
        <title>A genome reference for cultivated species of the human gut microbiota.</title>
        <authorList>
            <person name="Zou Y."/>
            <person name="Xue W."/>
            <person name="Luo G."/>
        </authorList>
    </citation>
    <scope>NUCLEOTIDE SEQUENCE [LARGE SCALE GENOMIC DNA]</scope>
    <source>
        <strain evidence="4 5">AM48-23BH</strain>
    </source>
</reference>
<dbReference type="Gene3D" id="3.40.50.1390">
    <property type="entry name" value="Resolvase, N-terminal catalytic domain"/>
    <property type="match status" value="1"/>
</dbReference>
<dbReference type="Pfam" id="PF00239">
    <property type="entry name" value="Resolvase"/>
    <property type="match status" value="1"/>
</dbReference>
<dbReference type="GO" id="GO:0003677">
    <property type="term" value="F:DNA binding"/>
    <property type="evidence" value="ECO:0007669"/>
    <property type="project" value="InterPro"/>
</dbReference>
<dbReference type="PANTHER" id="PTHR30461">
    <property type="entry name" value="DNA-INVERTASE FROM LAMBDOID PROPHAGE"/>
    <property type="match status" value="1"/>
</dbReference>
<feature type="domain" description="Resolvase/invertase-type recombinase catalytic" evidence="2">
    <location>
        <begin position="5"/>
        <end position="164"/>
    </location>
</feature>
<keyword evidence="1" id="KW-0175">Coiled coil</keyword>
<evidence type="ECO:0000259" key="3">
    <source>
        <dbReference type="PROSITE" id="PS51737"/>
    </source>
</evidence>
<comment type="caution">
    <text evidence="4">The sequence shown here is derived from an EMBL/GenBank/DDBJ whole genome shotgun (WGS) entry which is preliminary data.</text>
</comment>
<evidence type="ECO:0000313" key="4">
    <source>
        <dbReference type="EMBL" id="RGZ81971.1"/>
    </source>
</evidence>
<protein>
    <recommendedName>
        <fullName evidence="6">Resolvase, N terminal domain</fullName>
    </recommendedName>
</protein>
<organism evidence="4 5">
    <name type="scientific">Anaerobutyricum hallii</name>
    <dbReference type="NCBI Taxonomy" id="39488"/>
    <lineage>
        <taxon>Bacteria</taxon>
        <taxon>Bacillati</taxon>
        <taxon>Bacillota</taxon>
        <taxon>Clostridia</taxon>
        <taxon>Lachnospirales</taxon>
        <taxon>Lachnospiraceae</taxon>
        <taxon>Anaerobutyricum</taxon>
    </lineage>
</organism>
<dbReference type="PROSITE" id="PS51736">
    <property type="entry name" value="RECOMBINASES_3"/>
    <property type="match status" value="1"/>
</dbReference>
<dbReference type="PROSITE" id="PS51737">
    <property type="entry name" value="RECOMBINASE_DNA_BIND"/>
    <property type="match status" value="1"/>
</dbReference>
<dbReference type="AlphaFoldDB" id="A0A413PWR9"/>
<evidence type="ECO:0000256" key="1">
    <source>
        <dbReference type="SAM" id="Coils"/>
    </source>
</evidence>
<evidence type="ECO:0000259" key="2">
    <source>
        <dbReference type="PROSITE" id="PS51736"/>
    </source>
</evidence>
<dbReference type="SUPFAM" id="SSF53041">
    <property type="entry name" value="Resolvase-like"/>
    <property type="match status" value="1"/>
</dbReference>
<proteinExistence type="predicted"/>
<dbReference type="InterPro" id="IPR036162">
    <property type="entry name" value="Resolvase-like_N_sf"/>
</dbReference>
<feature type="coiled-coil region" evidence="1">
    <location>
        <begin position="439"/>
        <end position="466"/>
    </location>
</feature>
<dbReference type="Gene3D" id="3.90.1750.20">
    <property type="entry name" value="Putative Large Serine Recombinase, Chain B, Domain 2"/>
    <property type="match status" value="1"/>
</dbReference>
<dbReference type="Proteomes" id="UP000286561">
    <property type="component" value="Unassembled WGS sequence"/>
</dbReference>
<dbReference type="InterPro" id="IPR050639">
    <property type="entry name" value="SSR_resolvase"/>
</dbReference>
<gene>
    <name evidence="4" type="ORF">DW972_09540</name>
</gene>
<evidence type="ECO:0000313" key="5">
    <source>
        <dbReference type="Proteomes" id="UP000286561"/>
    </source>
</evidence>
<dbReference type="GO" id="GO:0000150">
    <property type="term" value="F:DNA strand exchange activity"/>
    <property type="evidence" value="ECO:0007669"/>
    <property type="project" value="InterPro"/>
</dbReference>
<name>A0A413PWR9_9FIRM</name>
<dbReference type="Pfam" id="PF07508">
    <property type="entry name" value="Recombinase"/>
    <property type="match status" value="1"/>
</dbReference>
<accession>A0A413PWR9</accession>
<evidence type="ECO:0008006" key="6">
    <source>
        <dbReference type="Google" id="ProtNLM"/>
    </source>
</evidence>
<dbReference type="InterPro" id="IPR011109">
    <property type="entry name" value="DNA_bind_recombinase_dom"/>
</dbReference>
<dbReference type="InterPro" id="IPR038109">
    <property type="entry name" value="DNA_bind_recomb_sf"/>
</dbReference>
<dbReference type="SMART" id="SM00857">
    <property type="entry name" value="Resolvase"/>
    <property type="match status" value="1"/>
</dbReference>